<sequence>MQALTIDLDHLQQALDSYASDHYLDLESGEIRAITPGEPLPGSDEKYAVQPDRYLHIEPLGQAQALAMRAEFLFAQPHPHAHPILIAALEGRRPLRTFDYKLEDFPEVRNAWHAYRLARLREYALAWLEENDLESLGH</sequence>
<dbReference type="InterPro" id="IPR005361">
    <property type="entry name" value="UPF0158"/>
</dbReference>
<dbReference type="RefSeq" id="WP_183165852.1">
    <property type="nucleotide sequence ID" value="NZ_JACHXI010000004.1"/>
</dbReference>
<dbReference type="EMBL" id="JACHXI010000004">
    <property type="protein sequence ID" value="MBB3102881.1"/>
    <property type="molecule type" value="Genomic_DNA"/>
</dbReference>
<evidence type="ECO:0000313" key="1">
    <source>
        <dbReference type="EMBL" id="MBB3102881.1"/>
    </source>
</evidence>
<name>A0A839SZY5_AZOMA</name>
<accession>A0A839SZY5</accession>
<dbReference type="AlphaFoldDB" id="A0A839SZY5"/>
<proteinExistence type="predicted"/>
<protein>
    <submittedName>
        <fullName evidence="1">Uncharacterized protein</fullName>
    </submittedName>
</protein>
<dbReference type="Pfam" id="PF03682">
    <property type="entry name" value="UPF0158"/>
    <property type="match status" value="1"/>
</dbReference>
<organism evidence="1 2">
    <name type="scientific">Azomonas macrocytogenes</name>
    <name type="common">Azotobacter macrocytogenes</name>
    <dbReference type="NCBI Taxonomy" id="69962"/>
    <lineage>
        <taxon>Bacteria</taxon>
        <taxon>Pseudomonadati</taxon>
        <taxon>Pseudomonadota</taxon>
        <taxon>Gammaproteobacteria</taxon>
        <taxon>Pseudomonadales</taxon>
        <taxon>Pseudomonadaceae</taxon>
        <taxon>Azomonas</taxon>
    </lineage>
</organism>
<comment type="caution">
    <text evidence="1">The sequence shown here is derived from an EMBL/GenBank/DDBJ whole genome shotgun (WGS) entry which is preliminary data.</text>
</comment>
<evidence type="ECO:0000313" key="2">
    <source>
        <dbReference type="Proteomes" id="UP000549250"/>
    </source>
</evidence>
<gene>
    <name evidence="1" type="ORF">FHR87_001269</name>
</gene>
<dbReference type="Proteomes" id="UP000549250">
    <property type="component" value="Unassembled WGS sequence"/>
</dbReference>
<reference evidence="1 2" key="1">
    <citation type="submission" date="2020-08" db="EMBL/GenBank/DDBJ databases">
        <title>Genomic Encyclopedia of Type Strains, Phase III (KMG-III): the genomes of soil and plant-associated and newly described type strains.</title>
        <authorList>
            <person name="Whitman W."/>
        </authorList>
    </citation>
    <scope>NUCLEOTIDE SEQUENCE [LARGE SCALE GENOMIC DNA]</scope>
    <source>
        <strain evidence="1 2">CECT 4462</strain>
    </source>
</reference>
<keyword evidence="2" id="KW-1185">Reference proteome</keyword>